<feature type="compositionally biased region" description="Low complexity" evidence="1">
    <location>
        <begin position="27"/>
        <end position="38"/>
    </location>
</feature>
<evidence type="ECO:0000256" key="1">
    <source>
        <dbReference type="SAM" id="MobiDB-lite"/>
    </source>
</evidence>
<feature type="region of interest" description="Disordered" evidence="1">
    <location>
        <begin position="26"/>
        <end position="89"/>
    </location>
</feature>
<comment type="caution">
    <text evidence="2">The sequence shown here is derived from an EMBL/GenBank/DDBJ whole genome shotgun (WGS) entry which is preliminary data.</text>
</comment>
<dbReference type="Proteomes" id="UP000018958">
    <property type="component" value="Unassembled WGS sequence"/>
</dbReference>
<gene>
    <name evidence="2" type="ORF">F441_12834</name>
</gene>
<dbReference type="EMBL" id="ANIX01002508">
    <property type="protein sequence ID" value="ETP11674.1"/>
    <property type="molecule type" value="Genomic_DNA"/>
</dbReference>
<name>W2WQ30_PHYNI</name>
<feature type="compositionally biased region" description="Low complexity" evidence="1">
    <location>
        <begin position="68"/>
        <end position="81"/>
    </location>
</feature>
<sequence>MCWFRDANKVYEKAKSLEVNLFANDVTTPTSLPATSSTRRQNRGDLLNGRLGKNWHHSRDISQKRGSHPASHSHSPSGTATNINPVEQC</sequence>
<accession>W2WQ30</accession>
<organism evidence="2 3">
    <name type="scientific">Phytophthora nicotianae CJ01A1</name>
    <dbReference type="NCBI Taxonomy" id="1317063"/>
    <lineage>
        <taxon>Eukaryota</taxon>
        <taxon>Sar</taxon>
        <taxon>Stramenopiles</taxon>
        <taxon>Oomycota</taxon>
        <taxon>Peronosporomycetes</taxon>
        <taxon>Peronosporales</taxon>
        <taxon>Peronosporaceae</taxon>
        <taxon>Phytophthora</taxon>
    </lineage>
</organism>
<proteinExistence type="predicted"/>
<evidence type="ECO:0000313" key="3">
    <source>
        <dbReference type="Proteomes" id="UP000018958"/>
    </source>
</evidence>
<protein>
    <submittedName>
        <fullName evidence="2">Uncharacterized protein</fullName>
    </submittedName>
</protein>
<evidence type="ECO:0000313" key="2">
    <source>
        <dbReference type="EMBL" id="ETP11674.1"/>
    </source>
</evidence>
<reference evidence="2 3" key="1">
    <citation type="submission" date="2013-11" db="EMBL/GenBank/DDBJ databases">
        <title>The Genome Sequence of Phytophthora parasitica CJ01A1.</title>
        <authorList>
            <consortium name="The Broad Institute Genomics Platform"/>
            <person name="Russ C."/>
            <person name="Tyler B."/>
            <person name="Panabieres F."/>
            <person name="Shan W."/>
            <person name="Tripathy S."/>
            <person name="Grunwald N."/>
            <person name="Machado M."/>
            <person name="Johnson C.S."/>
            <person name="Walker B."/>
            <person name="Young S.K."/>
            <person name="Zeng Q."/>
            <person name="Gargeya S."/>
            <person name="Fitzgerald M."/>
            <person name="Haas B."/>
            <person name="Abouelleil A."/>
            <person name="Allen A.W."/>
            <person name="Alvarado L."/>
            <person name="Arachchi H.M."/>
            <person name="Berlin A.M."/>
            <person name="Chapman S.B."/>
            <person name="Gainer-Dewar J."/>
            <person name="Goldberg J."/>
            <person name="Griggs A."/>
            <person name="Gujja S."/>
            <person name="Hansen M."/>
            <person name="Howarth C."/>
            <person name="Imamovic A."/>
            <person name="Ireland A."/>
            <person name="Larimer J."/>
            <person name="McCowan C."/>
            <person name="Murphy C."/>
            <person name="Pearson M."/>
            <person name="Poon T.W."/>
            <person name="Priest M."/>
            <person name="Roberts A."/>
            <person name="Saif S."/>
            <person name="Shea T."/>
            <person name="Sisk P."/>
            <person name="Sykes S."/>
            <person name="Wortman J."/>
            <person name="Nusbaum C."/>
            <person name="Birren B."/>
        </authorList>
    </citation>
    <scope>NUCLEOTIDE SEQUENCE [LARGE SCALE GENOMIC DNA]</scope>
    <source>
        <strain evidence="2 3">CJ01A1</strain>
    </source>
</reference>
<dbReference type="AlphaFoldDB" id="W2WQ30"/>